<organism evidence="18 19">
    <name type="scientific">Clostridium moniliforme</name>
    <dbReference type="NCBI Taxonomy" id="39489"/>
    <lineage>
        <taxon>Bacteria</taxon>
        <taxon>Bacillati</taxon>
        <taxon>Bacillota</taxon>
        <taxon>Clostridia</taxon>
        <taxon>Eubacteriales</taxon>
        <taxon>Clostridiaceae</taxon>
        <taxon>Clostridium</taxon>
    </lineage>
</organism>
<sequence length="477" mass="55341">MKKMWIFRKRKKRDKLLVTVFKRYVSFVLIIGCIYLLSYIYLGIGLTKVIDKNSIPVIDIINGKYIDYNKINVNELKKLNGEIEILDTSGNVKKRVGNISAKKKHYTEKELLNLASRKQWKNYQVFLNSVKDKNGEEYIYILRLPKDKFIFNVKLLQMPFSVGKPFYKEYGKVFLVAIGLALFCVILYSTWTARRISRPLKKIDDTLLDIINGNYDETLNLKGEEEFEVVKETLNFLITKLKKSEEENKRLEESKNKLMLDLAHDIKTPMTTIKSYSMALYEDMIDDEEKRKEYYKTLYKKSERVSELIEELFELVKLDNPKSKINLSKVDITEELRITVLEFYEEIEKEGLELIIDIPEGPIFLDLDMKLIRRGISNILENSLKYNKTATYIKVELFKTKNSVEIIIGDNGVGIPQEIKEIVFDEFVRGDKSRGTNGGTGLGLAIAKKGIEKHNGEIRLLNTIKGAVFKITLNSNE</sequence>
<dbReference type="PANTHER" id="PTHR45528:SF1">
    <property type="entry name" value="SENSOR HISTIDINE KINASE CPXA"/>
    <property type="match status" value="1"/>
</dbReference>
<proteinExistence type="predicted"/>
<dbReference type="Gene3D" id="3.30.565.10">
    <property type="entry name" value="Histidine kinase-like ATPase, C-terminal domain"/>
    <property type="match status" value="1"/>
</dbReference>
<protein>
    <recommendedName>
        <fullName evidence="3">histidine kinase</fullName>
        <ecNumber evidence="3">2.7.13.3</ecNumber>
    </recommendedName>
</protein>
<comment type="catalytic activity">
    <reaction evidence="1">
        <text>ATP + protein L-histidine = ADP + protein N-phospho-L-histidine.</text>
        <dbReference type="EC" id="2.7.13.3"/>
    </reaction>
</comment>
<evidence type="ECO:0000256" key="4">
    <source>
        <dbReference type="ARBA" id="ARBA00022475"/>
    </source>
</evidence>
<feature type="coiled-coil region" evidence="14">
    <location>
        <begin position="234"/>
        <end position="261"/>
    </location>
</feature>
<keyword evidence="8" id="KW-0547">Nucleotide-binding</keyword>
<keyword evidence="9 18" id="KW-0418">Kinase</keyword>
<evidence type="ECO:0000256" key="3">
    <source>
        <dbReference type="ARBA" id="ARBA00012438"/>
    </source>
</evidence>
<keyword evidence="14" id="KW-0175">Coiled coil</keyword>
<dbReference type="InterPro" id="IPR036097">
    <property type="entry name" value="HisK_dim/P_sf"/>
</dbReference>
<evidence type="ECO:0000256" key="10">
    <source>
        <dbReference type="ARBA" id="ARBA00022840"/>
    </source>
</evidence>
<evidence type="ECO:0000256" key="8">
    <source>
        <dbReference type="ARBA" id="ARBA00022741"/>
    </source>
</evidence>
<accession>A0ABS4EZJ1</accession>
<evidence type="ECO:0000259" key="17">
    <source>
        <dbReference type="PROSITE" id="PS50885"/>
    </source>
</evidence>
<evidence type="ECO:0000256" key="2">
    <source>
        <dbReference type="ARBA" id="ARBA00004651"/>
    </source>
</evidence>
<dbReference type="InterPro" id="IPR050398">
    <property type="entry name" value="HssS/ArlS-like"/>
</dbReference>
<evidence type="ECO:0000256" key="11">
    <source>
        <dbReference type="ARBA" id="ARBA00022989"/>
    </source>
</evidence>
<evidence type="ECO:0000256" key="5">
    <source>
        <dbReference type="ARBA" id="ARBA00022553"/>
    </source>
</evidence>
<dbReference type="SUPFAM" id="SSF47384">
    <property type="entry name" value="Homodimeric domain of signal transducing histidine kinase"/>
    <property type="match status" value="1"/>
</dbReference>
<dbReference type="InterPro" id="IPR003661">
    <property type="entry name" value="HisK_dim/P_dom"/>
</dbReference>
<keyword evidence="11 15" id="KW-1133">Transmembrane helix</keyword>
<name>A0ABS4EZJ1_9CLOT</name>
<evidence type="ECO:0000259" key="16">
    <source>
        <dbReference type="PROSITE" id="PS50109"/>
    </source>
</evidence>
<dbReference type="PANTHER" id="PTHR45528">
    <property type="entry name" value="SENSOR HISTIDINE KINASE CPXA"/>
    <property type="match status" value="1"/>
</dbReference>
<dbReference type="CDD" id="cd00075">
    <property type="entry name" value="HATPase"/>
    <property type="match status" value="1"/>
</dbReference>
<keyword evidence="10" id="KW-0067">ATP-binding</keyword>
<dbReference type="PROSITE" id="PS50109">
    <property type="entry name" value="HIS_KIN"/>
    <property type="match status" value="1"/>
</dbReference>
<dbReference type="InterPro" id="IPR003660">
    <property type="entry name" value="HAMP_dom"/>
</dbReference>
<reference evidence="18 19" key="1">
    <citation type="submission" date="2021-03" db="EMBL/GenBank/DDBJ databases">
        <title>Genomic Encyclopedia of Type Strains, Phase IV (KMG-IV): sequencing the most valuable type-strain genomes for metagenomic binning, comparative biology and taxonomic classification.</title>
        <authorList>
            <person name="Goeker M."/>
        </authorList>
    </citation>
    <scope>NUCLEOTIDE SEQUENCE [LARGE SCALE GENOMIC DNA]</scope>
    <source>
        <strain evidence="18 19">DSM 3984</strain>
    </source>
</reference>
<dbReference type="PRINTS" id="PR00344">
    <property type="entry name" value="BCTRLSENSOR"/>
</dbReference>
<dbReference type="Proteomes" id="UP000783390">
    <property type="component" value="Unassembled WGS sequence"/>
</dbReference>
<dbReference type="Gene3D" id="6.10.340.10">
    <property type="match status" value="1"/>
</dbReference>
<keyword evidence="5" id="KW-0597">Phosphoprotein</keyword>
<dbReference type="InterPro" id="IPR003594">
    <property type="entry name" value="HATPase_dom"/>
</dbReference>
<keyword evidence="12" id="KW-0902">Two-component regulatory system</keyword>
<evidence type="ECO:0000256" key="13">
    <source>
        <dbReference type="ARBA" id="ARBA00023136"/>
    </source>
</evidence>
<keyword evidence="13 15" id="KW-0472">Membrane</keyword>
<evidence type="ECO:0000256" key="15">
    <source>
        <dbReference type="SAM" id="Phobius"/>
    </source>
</evidence>
<keyword evidence="7 15" id="KW-0812">Transmembrane</keyword>
<evidence type="ECO:0000313" key="18">
    <source>
        <dbReference type="EMBL" id="MBP1889419.1"/>
    </source>
</evidence>
<evidence type="ECO:0000256" key="14">
    <source>
        <dbReference type="SAM" id="Coils"/>
    </source>
</evidence>
<dbReference type="InterPro" id="IPR004358">
    <property type="entry name" value="Sig_transdc_His_kin-like_C"/>
</dbReference>
<evidence type="ECO:0000256" key="7">
    <source>
        <dbReference type="ARBA" id="ARBA00022692"/>
    </source>
</evidence>
<dbReference type="EC" id="2.7.13.3" evidence="3"/>
<evidence type="ECO:0000256" key="9">
    <source>
        <dbReference type="ARBA" id="ARBA00022777"/>
    </source>
</evidence>
<comment type="subcellular location">
    <subcellularLocation>
        <location evidence="2">Cell membrane</location>
        <topology evidence="2">Multi-pass membrane protein</topology>
    </subcellularLocation>
</comment>
<dbReference type="GO" id="GO:0016301">
    <property type="term" value="F:kinase activity"/>
    <property type="evidence" value="ECO:0007669"/>
    <property type="project" value="UniProtKB-KW"/>
</dbReference>
<feature type="transmembrane region" description="Helical" evidence="15">
    <location>
        <begin position="173"/>
        <end position="193"/>
    </location>
</feature>
<dbReference type="CDD" id="cd00082">
    <property type="entry name" value="HisKA"/>
    <property type="match status" value="1"/>
</dbReference>
<keyword evidence="19" id="KW-1185">Reference proteome</keyword>
<dbReference type="SUPFAM" id="SSF55874">
    <property type="entry name" value="ATPase domain of HSP90 chaperone/DNA topoisomerase II/histidine kinase"/>
    <property type="match status" value="1"/>
</dbReference>
<dbReference type="EMBL" id="JAGGJZ010000002">
    <property type="protein sequence ID" value="MBP1889419.1"/>
    <property type="molecule type" value="Genomic_DNA"/>
</dbReference>
<dbReference type="Gene3D" id="1.10.287.130">
    <property type="match status" value="1"/>
</dbReference>
<evidence type="ECO:0000313" key="19">
    <source>
        <dbReference type="Proteomes" id="UP000783390"/>
    </source>
</evidence>
<dbReference type="InterPro" id="IPR005467">
    <property type="entry name" value="His_kinase_dom"/>
</dbReference>
<evidence type="ECO:0000256" key="12">
    <source>
        <dbReference type="ARBA" id="ARBA00023012"/>
    </source>
</evidence>
<dbReference type="PROSITE" id="PS50885">
    <property type="entry name" value="HAMP"/>
    <property type="match status" value="1"/>
</dbReference>
<evidence type="ECO:0000256" key="6">
    <source>
        <dbReference type="ARBA" id="ARBA00022679"/>
    </source>
</evidence>
<feature type="domain" description="HAMP" evidence="17">
    <location>
        <begin position="194"/>
        <end position="246"/>
    </location>
</feature>
<keyword evidence="4" id="KW-1003">Cell membrane</keyword>
<dbReference type="SMART" id="SM00388">
    <property type="entry name" value="HisKA"/>
    <property type="match status" value="1"/>
</dbReference>
<keyword evidence="6" id="KW-0808">Transferase</keyword>
<dbReference type="Pfam" id="PF00512">
    <property type="entry name" value="HisKA"/>
    <property type="match status" value="1"/>
</dbReference>
<dbReference type="InterPro" id="IPR036890">
    <property type="entry name" value="HATPase_C_sf"/>
</dbReference>
<feature type="transmembrane region" description="Helical" evidence="15">
    <location>
        <begin position="21"/>
        <end position="42"/>
    </location>
</feature>
<dbReference type="Pfam" id="PF02518">
    <property type="entry name" value="HATPase_c"/>
    <property type="match status" value="1"/>
</dbReference>
<gene>
    <name evidence="18" type="ORF">J2Z53_001000</name>
</gene>
<evidence type="ECO:0000256" key="1">
    <source>
        <dbReference type="ARBA" id="ARBA00000085"/>
    </source>
</evidence>
<dbReference type="SMART" id="SM00387">
    <property type="entry name" value="HATPase_c"/>
    <property type="match status" value="1"/>
</dbReference>
<comment type="caution">
    <text evidence="18">The sequence shown here is derived from an EMBL/GenBank/DDBJ whole genome shotgun (WGS) entry which is preliminary data.</text>
</comment>
<feature type="domain" description="Histidine kinase" evidence="16">
    <location>
        <begin position="261"/>
        <end position="477"/>
    </location>
</feature>